<evidence type="ECO:0000256" key="1">
    <source>
        <dbReference type="ARBA" id="ARBA00004496"/>
    </source>
</evidence>
<dbReference type="Proteomes" id="UP000189580">
    <property type="component" value="Chromosome a"/>
</dbReference>
<proteinExistence type="inferred from homology"/>
<reference evidence="10 11" key="1">
    <citation type="submission" date="2016-02" db="EMBL/GenBank/DDBJ databases">
        <title>Complete genome sequence and transcriptome regulation of the pentose utilising yeast Sugiyamaella lignohabitans.</title>
        <authorList>
            <person name="Bellasio M."/>
            <person name="Peymann A."/>
            <person name="Valli M."/>
            <person name="Sipitzky M."/>
            <person name="Graf A."/>
            <person name="Sauer M."/>
            <person name="Marx H."/>
            <person name="Mattanovich D."/>
        </authorList>
    </citation>
    <scope>NUCLEOTIDE SEQUENCE [LARGE SCALE GENOMIC DNA]</scope>
    <source>
        <strain evidence="10 11">CBS 10342</strain>
    </source>
</reference>
<dbReference type="Gene3D" id="1.25.10.10">
    <property type="entry name" value="Leucine-rich Repeat Variant"/>
    <property type="match status" value="1"/>
</dbReference>
<feature type="repeat" description="Pumilio" evidence="7">
    <location>
        <begin position="832"/>
        <end position="867"/>
    </location>
</feature>
<evidence type="ECO:0000256" key="6">
    <source>
        <dbReference type="ARBA" id="ARBA00081811"/>
    </source>
</evidence>
<feature type="region of interest" description="Disordered" evidence="8">
    <location>
        <begin position="532"/>
        <end position="603"/>
    </location>
</feature>
<dbReference type="PANTHER" id="PTHR12537">
    <property type="entry name" value="RNA BINDING PROTEIN PUMILIO-RELATED"/>
    <property type="match status" value="1"/>
</dbReference>
<dbReference type="CDD" id="cd07920">
    <property type="entry name" value="Pumilio"/>
    <property type="match status" value="1"/>
</dbReference>
<feature type="compositionally biased region" description="Polar residues" evidence="8">
    <location>
        <begin position="344"/>
        <end position="357"/>
    </location>
</feature>
<feature type="region of interest" description="Disordered" evidence="8">
    <location>
        <begin position="453"/>
        <end position="477"/>
    </location>
</feature>
<name>A0A167D7D5_9ASCO</name>
<dbReference type="InterPro" id="IPR033712">
    <property type="entry name" value="Pumilio_RNA-bd"/>
</dbReference>
<dbReference type="PROSITE" id="PS50302">
    <property type="entry name" value="PUM"/>
    <property type="match status" value="7"/>
</dbReference>
<keyword evidence="3" id="KW-0677">Repeat</keyword>
<accession>A0A167D7D5</accession>
<dbReference type="GeneID" id="30037904"/>
<evidence type="ECO:0000256" key="3">
    <source>
        <dbReference type="ARBA" id="ARBA00022737"/>
    </source>
</evidence>
<feature type="region of interest" description="Disordered" evidence="8">
    <location>
        <begin position="344"/>
        <end position="384"/>
    </location>
</feature>
<dbReference type="PANTHER" id="PTHR12537:SF12">
    <property type="entry name" value="MATERNAL PROTEIN PUMILIO"/>
    <property type="match status" value="1"/>
</dbReference>
<feature type="domain" description="PUM-HD" evidence="9">
    <location>
        <begin position="596"/>
        <end position="936"/>
    </location>
</feature>
<feature type="compositionally biased region" description="Low complexity" evidence="8">
    <location>
        <begin position="278"/>
        <end position="315"/>
    </location>
</feature>
<dbReference type="InterPro" id="IPR033133">
    <property type="entry name" value="PUM-HD"/>
</dbReference>
<dbReference type="InterPro" id="IPR016024">
    <property type="entry name" value="ARM-type_fold"/>
</dbReference>
<comment type="subcellular location">
    <subcellularLocation>
        <location evidence="1">Cytoplasm</location>
    </subcellularLocation>
</comment>
<keyword evidence="2" id="KW-0963">Cytoplasm</keyword>
<feature type="compositionally biased region" description="Low complexity" evidence="8">
    <location>
        <begin position="372"/>
        <end position="384"/>
    </location>
</feature>
<feature type="region of interest" description="Disordered" evidence="8">
    <location>
        <begin position="212"/>
        <end position="234"/>
    </location>
</feature>
<feature type="compositionally biased region" description="Low complexity" evidence="8">
    <location>
        <begin position="544"/>
        <end position="577"/>
    </location>
</feature>
<dbReference type="GO" id="GO:0003730">
    <property type="term" value="F:mRNA 3'-UTR binding"/>
    <property type="evidence" value="ECO:0007669"/>
    <property type="project" value="TreeGrafter"/>
</dbReference>
<feature type="region of interest" description="Disordered" evidence="8">
    <location>
        <begin position="111"/>
        <end position="132"/>
    </location>
</feature>
<dbReference type="GO" id="GO:0000288">
    <property type="term" value="P:nuclear-transcribed mRNA catabolic process, deadenylation-dependent decay"/>
    <property type="evidence" value="ECO:0007669"/>
    <property type="project" value="TreeGrafter"/>
</dbReference>
<dbReference type="SMART" id="SM00025">
    <property type="entry name" value="Pumilio"/>
    <property type="match status" value="8"/>
</dbReference>
<evidence type="ECO:0000313" key="10">
    <source>
        <dbReference type="EMBL" id="ANB12572.1"/>
    </source>
</evidence>
<evidence type="ECO:0000313" key="11">
    <source>
        <dbReference type="Proteomes" id="UP000189580"/>
    </source>
</evidence>
<feature type="repeat" description="Pumilio" evidence="7">
    <location>
        <begin position="652"/>
        <end position="687"/>
    </location>
</feature>
<dbReference type="FunFam" id="1.25.10.10:FF:000004">
    <property type="entry name" value="Pumilio homolog 1 isoform 2"/>
    <property type="match status" value="1"/>
</dbReference>
<dbReference type="OrthoDB" id="668540at2759"/>
<dbReference type="SUPFAM" id="SSF48371">
    <property type="entry name" value="ARM repeat"/>
    <property type="match status" value="1"/>
</dbReference>
<feature type="repeat" description="Pumilio" evidence="7">
    <location>
        <begin position="760"/>
        <end position="795"/>
    </location>
</feature>
<sequence>MSGFSDLNLGNRKNSTGSNGVVAGGIIGSAVGGFSDGIGMSDAGLVLSPRSGTQVLNGTVPSSAGTSNINSGNGSGPLTQSYISLIQSPTSSVGSAKLAGISTAWERWSQGGSTNGSVNAEGGQTSNRNRGLSWDGRIVEGINPGVASSNRRTSAVTEPAGLVSASSVYGLSPGLSNLTLSPSRGNINLASSSSPRVEDQYFAYESRKTVAGSSSIGDMELPTSFRNQPKSPPYFIQNQAQSQVQTLNQSSPLSLRDRLAQIAEATREAELLADRQQQHQQQQQQQQQGQAVFSQQNSVSTFSSPSSTSGIASINNSTTNLPPFSSPGVGGSVFENIGGSASVSTATNGSTSGSLDTATPVYSVPPNAAPNYSDKQSRSSSFSSVWHNNISTEEPEHNIASQNSQPVKPPFFFYPQQQQQNLHQQSQMYPPFDPNSEIAAEFVDYPASAWSKGSSALTSGAGTPPVRSDSQGSDQGGALRQQFQQQFISGAKFPSTSRGSGSSFSSASGFFRPFEPNGTTVAADSSAIFEPSFMVGGSQSNGKNQAQQNQSPHTQQSQNPQLRLQSPTPAQSQQSPTFHHQPRSSKRNNDHMPSSVRSPLLEDFRNNKSKKFDLKDLYGHVVEFSGDQHGSRFIQQRLETASPEEKDIIFNEVRPNCLQLMTDVFGNYVIQKFFELGNQLQKTVLAKHMESHILDLSLQMYGCRVVQKAIEHVLLDQQIKLITELDGHVLKCVKDQNGNHVIQKAIERIPAGNIKFIFDSFHDQVYQLATHPYGCRVIQRMLEHCDEPARRVLLDELHTYTTYLVEDQYGNYVVQHVIEHGQPEDRAKAIAVVRDSLVTFSRHKFASNVVEKCVLFGSESERRDLIDEILKARSDNTSSVAIMMKDQFANYVIQKLLEVSKGDDYDRLVNAIKPQLQSLKKYTYGKHLVSIERLLFPEDNSGPTISSSINSQKKTNAASLPTRR</sequence>
<gene>
    <name evidence="10" type="primary">PUF3</name>
    <name evidence="10" type="ORF">AWJ20_829</name>
</gene>
<feature type="repeat" description="Pumilio" evidence="7">
    <location>
        <begin position="688"/>
        <end position="724"/>
    </location>
</feature>
<evidence type="ECO:0000259" key="9">
    <source>
        <dbReference type="PROSITE" id="PS50303"/>
    </source>
</evidence>
<feature type="repeat" description="Pumilio" evidence="7">
    <location>
        <begin position="616"/>
        <end position="651"/>
    </location>
</feature>
<feature type="repeat" description="Pumilio" evidence="7">
    <location>
        <begin position="868"/>
        <end position="910"/>
    </location>
</feature>
<evidence type="ECO:0000256" key="8">
    <source>
        <dbReference type="SAM" id="MobiDB-lite"/>
    </source>
</evidence>
<dbReference type="EMBL" id="CP014501">
    <property type="protein sequence ID" value="ANB12572.1"/>
    <property type="molecule type" value="Genomic_DNA"/>
</dbReference>
<dbReference type="InterPro" id="IPR011989">
    <property type="entry name" value="ARM-like"/>
</dbReference>
<dbReference type="RefSeq" id="XP_018735049.1">
    <property type="nucleotide sequence ID" value="XM_018882796.1"/>
</dbReference>
<dbReference type="AlphaFoldDB" id="A0A167D7D5"/>
<organism evidence="10 11">
    <name type="scientific">Sugiyamaella lignohabitans</name>
    <dbReference type="NCBI Taxonomy" id="796027"/>
    <lineage>
        <taxon>Eukaryota</taxon>
        <taxon>Fungi</taxon>
        <taxon>Dikarya</taxon>
        <taxon>Ascomycota</taxon>
        <taxon>Saccharomycotina</taxon>
        <taxon>Dipodascomycetes</taxon>
        <taxon>Dipodascales</taxon>
        <taxon>Trichomonascaceae</taxon>
        <taxon>Sugiyamaella</taxon>
    </lineage>
</organism>
<dbReference type="KEGG" id="slb:AWJ20_829"/>
<feature type="region of interest" description="Disordered" evidence="8">
    <location>
        <begin position="270"/>
        <end position="315"/>
    </location>
</feature>
<evidence type="ECO:0000256" key="7">
    <source>
        <dbReference type="PROSITE-ProRule" id="PRU00317"/>
    </source>
</evidence>
<protein>
    <recommendedName>
        <fullName evidence="6">Pumilio homology domain family member 3</fullName>
    </recommendedName>
</protein>
<evidence type="ECO:0000256" key="5">
    <source>
        <dbReference type="ARBA" id="ARBA00060736"/>
    </source>
</evidence>
<dbReference type="GO" id="GO:0005737">
    <property type="term" value="C:cytoplasm"/>
    <property type="evidence" value="ECO:0007669"/>
    <property type="project" value="UniProtKB-SubCell"/>
</dbReference>
<comment type="similarity">
    <text evidence="5">Belongs to the PUF3 family.</text>
</comment>
<feature type="repeat" description="Pumilio" evidence="7">
    <location>
        <begin position="796"/>
        <end position="831"/>
    </location>
</feature>
<feature type="region of interest" description="Disordered" evidence="8">
    <location>
        <begin position="944"/>
        <end position="964"/>
    </location>
</feature>
<keyword evidence="11" id="KW-1185">Reference proteome</keyword>
<keyword evidence="4" id="KW-0694">RNA-binding</keyword>
<dbReference type="PROSITE" id="PS50303">
    <property type="entry name" value="PUM_HD"/>
    <property type="match status" value="1"/>
</dbReference>
<dbReference type="Pfam" id="PF00806">
    <property type="entry name" value="PUF"/>
    <property type="match status" value="8"/>
</dbReference>
<evidence type="ECO:0000256" key="2">
    <source>
        <dbReference type="ARBA" id="ARBA00022490"/>
    </source>
</evidence>
<evidence type="ECO:0000256" key="4">
    <source>
        <dbReference type="ARBA" id="ARBA00022884"/>
    </source>
</evidence>
<dbReference type="InterPro" id="IPR001313">
    <property type="entry name" value="Pumilio_RNA-bd_rpt"/>
</dbReference>
<feature type="compositionally biased region" description="Polar residues" evidence="8">
    <location>
        <begin position="111"/>
        <end position="130"/>
    </location>
</feature>